<evidence type="ECO:0000256" key="1">
    <source>
        <dbReference type="ARBA" id="ARBA00022658"/>
    </source>
</evidence>
<dbReference type="InterPro" id="IPR051553">
    <property type="entry name" value="Ran_GTPase-activating"/>
</dbReference>
<evidence type="ECO:0000259" key="4">
    <source>
        <dbReference type="Pfam" id="PF25390"/>
    </source>
</evidence>
<proteinExistence type="predicted"/>
<reference evidence="5 6" key="1">
    <citation type="submission" date="2019-06" db="EMBL/GenBank/DDBJ databases">
        <title>Draft genome sequence of the filamentous fungus Phialemoniopsis curvata isolated from diesel fuel.</title>
        <authorList>
            <person name="Varaljay V.A."/>
            <person name="Lyon W.J."/>
            <person name="Crouch A.L."/>
            <person name="Drake C.E."/>
            <person name="Hollomon J.M."/>
            <person name="Nadeau L.J."/>
            <person name="Nunn H.S."/>
            <person name="Stevenson B.S."/>
            <person name="Bojanowski C.L."/>
            <person name="Crookes-Goodson W.J."/>
        </authorList>
    </citation>
    <scope>NUCLEOTIDE SEQUENCE [LARGE SCALE GENOMIC DNA]</scope>
    <source>
        <strain evidence="5 6">D216</strain>
    </source>
</reference>
<evidence type="ECO:0000256" key="3">
    <source>
        <dbReference type="PROSITE-ProRule" id="PRU00235"/>
    </source>
</evidence>
<dbReference type="STRING" id="1093900.A0A507AHH6"/>
<comment type="caution">
    <text evidence="5">The sequence shown here is derived from an EMBL/GenBank/DDBJ whole genome shotgun (WGS) entry which is preliminary data.</text>
</comment>
<dbReference type="PROSITE" id="PS50012">
    <property type="entry name" value="RCC1_3"/>
    <property type="match status" value="3"/>
</dbReference>
<dbReference type="InterPro" id="IPR009091">
    <property type="entry name" value="RCC1/BLIP-II"/>
</dbReference>
<dbReference type="InParanoid" id="A0A507AHH6"/>
<dbReference type="Gene3D" id="2.130.10.30">
    <property type="entry name" value="Regulator of chromosome condensation 1/beta-lactamase-inhibitor protein II"/>
    <property type="match status" value="2"/>
</dbReference>
<dbReference type="PANTHER" id="PTHR45982:SF5">
    <property type="entry name" value="RCC DOMAIN-CONTAINING PROTEIN ATS1"/>
    <property type="match status" value="1"/>
</dbReference>
<feature type="repeat" description="RCC1" evidence="3">
    <location>
        <begin position="172"/>
        <end position="221"/>
    </location>
</feature>
<dbReference type="PROSITE" id="PS00626">
    <property type="entry name" value="RCC1_2"/>
    <property type="match status" value="1"/>
</dbReference>
<sequence length="365" mass="37824">MATVFAIGSNGSGQLGIGHKEDVSVPKPAIFYSESLPSSVKAVAAGGNHTLLLSGSGQLYWTGDATTGACGSISPDSVPADPVFSKFQLDGDRPVTRVAATWQASVFTRLDSQGMNTEVYSCGIGDKGELGQGQLIVRLPKATRIENFPPQDTQVVDLSGCMSHIVAVLDNGEVFGWGNGRKGQLGEPAGIINSPRKFAGVPFKVQRAVCGKDFTCLVGDPTSGELLVLGSDKWDIKAKAPSSVPGWKDVGASWGNIFVLQADGNILSWGRNDHGQLAPTDLAPVEAMAVGSEHVVALSSSQDVLAWGWGEHGNCGPLPNSEIATKTANVIASSKFLPAGAKIATIGAGCATSWVVIEGISQAHS</sequence>
<feature type="domain" description="RCC1-like" evidence="4">
    <location>
        <begin position="3"/>
        <end position="353"/>
    </location>
</feature>
<dbReference type="PRINTS" id="PR00633">
    <property type="entry name" value="RCCNDNSATION"/>
</dbReference>
<dbReference type="OrthoDB" id="5370059at2759"/>
<dbReference type="InterPro" id="IPR000408">
    <property type="entry name" value="Reg_chr_condens"/>
</dbReference>
<feature type="repeat" description="RCC1" evidence="3">
    <location>
        <begin position="2"/>
        <end position="56"/>
    </location>
</feature>
<dbReference type="GO" id="GO:0005085">
    <property type="term" value="F:guanyl-nucleotide exchange factor activity"/>
    <property type="evidence" value="ECO:0007669"/>
    <property type="project" value="TreeGrafter"/>
</dbReference>
<dbReference type="PANTHER" id="PTHR45982">
    <property type="entry name" value="REGULATOR OF CHROMOSOME CONDENSATION"/>
    <property type="match status" value="1"/>
</dbReference>
<dbReference type="FunCoup" id="A0A507AHH6">
    <property type="interactions" value="90"/>
</dbReference>
<dbReference type="AlphaFoldDB" id="A0A507AHH6"/>
<name>A0A507AHH6_9PEZI</name>
<organism evidence="5 6">
    <name type="scientific">Thyridium curvatum</name>
    <dbReference type="NCBI Taxonomy" id="1093900"/>
    <lineage>
        <taxon>Eukaryota</taxon>
        <taxon>Fungi</taxon>
        <taxon>Dikarya</taxon>
        <taxon>Ascomycota</taxon>
        <taxon>Pezizomycotina</taxon>
        <taxon>Sordariomycetes</taxon>
        <taxon>Sordariomycetidae</taxon>
        <taxon>Thyridiales</taxon>
        <taxon>Thyridiaceae</taxon>
        <taxon>Thyridium</taxon>
    </lineage>
</organism>
<evidence type="ECO:0000313" key="6">
    <source>
        <dbReference type="Proteomes" id="UP000319257"/>
    </source>
</evidence>
<dbReference type="SUPFAM" id="SSF50985">
    <property type="entry name" value="RCC1/BLIP-II"/>
    <property type="match status" value="1"/>
</dbReference>
<evidence type="ECO:0000313" key="5">
    <source>
        <dbReference type="EMBL" id="TPX09425.1"/>
    </source>
</evidence>
<protein>
    <recommendedName>
        <fullName evidence="4">RCC1-like domain-containing protein</fullName>
    </recommendedName>
</protein>
<dbReference type="GeneID" id="41976760"/>
<dbReference type="GO" id="GO:0005737">
    <property type="term" value="C:cytoplasm"/>
    <property type="evidence" value="ECO:0007669"/>
    <property type="project" value="TreeGrafter"/>
</dbReference>
<dbReference type="Proteomes" id="UP000319257">
    <property type="component" value="Unassembled WGS sequence"/>
</dbReference>
<dbReference type="Pfam" id="PF25390">
    <property type="entry name" value="WD40_RLD"/>
    <property type="match status" value="1"/>
</dbReference>
<dbReference type="RefSeq" id="XP_030991136.1">
    <property type="nucleotide sequence ID" value="XM_031144264.1"/>
</dbReference>
<feature type="repeat" description="RCC1" evidence="3">
    <location>
        <begin position="264"/>
        <end position="301"/>
    </location>
</feature>
<keyword evidence="6" id="KW-1185">Reference proteome</keyword>
<dbReference type="EMBL" id="SKBQ01000067">
    <property type="protein sequence ID" value="TPX09425.1"/>
    <property type="molecule type" value="Genomic_DNA"/>
</dbReference>
<accession>A0A507AHH6</accession>
<keyword evidence="2" id="KW-0677">Repeat</keyword>
<evidence type="ECO:0000256" key="2">
    <source>
        <dbReference type="ARBA" id="ARBA00022737"/>
    </source>
</evidence>
<keyword evidence="1" id="KW-0344">Guanine-nucleotide releasing factor</keyword>
<dbReference type="InterPro" id="IPR058923">
    <property type="entry name" value="RCC1-like_dom"/>
</dbReference>
<gene>
    <name evidence="5" type="ORF">E0L32_009313</name>
</gene>